<sequence>MKLLWCLIYICIIGVEAWSDNRQRKFSNDFKFGVSTSAYQVEGAWNVDGKGESIWDRYFHDNPKVITDGRNGDEACDSYYYYKRDVEMLRELGVDYYRFSISWPRVLPSGFPNEQNKLGFQYYDNLIDELLKYNITPMVTLYHFDLPQKLQDLGGWVNPLSVDWFEDYAKVVFDKYTSKVKYWITVNQPNSICTSAYGEAAMAPVLNKGVSEYECTKNVLLAHAKAYRLYEKEYKNKYKGSVGISMSLNWADPADNSTENVEATEVFRGFNIDLFLNPIWSKTGDFPSTVKKIVAKKSKQQGFSESRLPVLSPKEIKLLRGSADFLGINHYTTVLVKTSDEDVQSPSFVNDVGVEIVLGDKWKQSQSAWLRSAPYGLYKLSIYLNQNYDYPTIFITEHGWSTKPGLRDRSRVENMRQYLNALLLAIEDGTNVKGYTVWSLMDNVEWQAGTSERFGLYEVDFESKDKKRTARMSALVYKRIIDTRIVEEDWEPKHLNIATLQRDEL</sequence>
<evidence type="ECO:0000256" key="2">
    <source>
        <dbReference type="ARBA" id="ARBA00012657"/>
    </source>
</evidence>
<comment type="caution">
    <text evidence="18">The sequence shown here is derived from an EMBL/GenBank/DDBJ whole genome shotgun (WGS) entry which is preliminary data.</text>
</comment>
<comment type="catalytic activity">
    <reaction evidence="8">
        <text>beta-D-galactosyl-(1&lt;-&gt;1')-N-octadecanoylsphing-4-enine + H2O = N-octadecanoylsphing-4-enine + D-galactose</text>
        <dbReference type="Rhea" id="RHEA:59292"/>
        <dbReference type="ChEBI" id="CHEBI:4139"/>
        <dbReference type="ChEBI" id="CHEBI:15377"/>
        <dbReference type="ChEBI" id="CHEBI:72961"/>
        <dbReference type="ChEBI" id="CHEBI:84720"/>
    </reaction>
    <physiologicalReaction direction="left-to-right" evidence="8">
        <dbReference type="Rhea" id="RHEA:59293"/>
    </physiologicalReaction>
</comment>
<dbReference type="AlphaFoldDB" id="A0A8S3WLG0"/>
<feature type="chain" id="PRO_5036274083" description="Cytosolic beta-glucosidase" evidence="17">
    <location>
        <begin position="18"/>
        <end position="505"/>
    </location>
</feature>
<comment type="catalytic activity">
    <reaction evidence="9">
        <text>a beta-D-xylosyl-(1&lt;-&gt;1')-N-acylsphing-4-enine + cholesterol = cholesteryl 3-beta-D-xyloside + an N-acylsphing-4-enine</text>
        <dbReference type="Rhea" id="RHEA:70239"/>
        <dbReference type="ChEBI" id="CHEBI:16113"/>
        <dbReference type="ChEBI" id="CHEBI:52639"/>
        <dbReference type="ChEBI" id="CHEBI:189067"/>
        <dbReference type="ChEBI" id="CHEBI:189068"/>
    </reaction>
    <physiologicalReaction direction="left-to-right" evidence="9">
        <dbReference type="Rhea" id="RHEA:70240"/>
    </physiologicalReaction>
    <physiologicalReaction direction="right-to-left" evidence="9">
        <dbReference type="Rhea" id="RHEA:70241"/>
    </physiologicalReaction>
</comment>
<comment type="catalytic activity">
    <reaction evidence="6">
        <text>a beta-D-galactosyl-(1&lt;-&gt;1')-N-acylsphing-4-enine + H2O = an N-acylsphing-4-enine + D-galactose</text>
        <dbReference type="Rhea" id="RHEA:14297"/>
        <dbReference type="ChEBI" id="CHEBI:4139"/>
        <dbReference type="ChEBI" id="CHEBI:15377"/>
        <dbReference type="ChEBI" id="CHEBI:18390"/>
        <dbReference type="ChEBI" id="CHEBI:52639"/>
        <dbReference type="EC" id="3.2.1.46"/>
    </reaction>
    <physiologicalReaction direction="left-to-right" evidence="6">
        <dbReference type="Rhea" id="RHEA:14298"/>
    </physiologicalReaction>
</comment>
<comment type="similarity">
    <text evidence="12">Belongs to the glycosyl hydrolase 1 family. Klotho subfamily.</text>
</comment>
<dbReference type="PANTHER" id="PTHR10353">
    <property type="entry name" value="GLYCOSYL HYDROLASE"/>
    <property type="match status" value="1"/>
</dbReference>
<accession>A0A8S3WLG0</accession>
<evidence type="ECO:0000256" key="12">
    <source>
        <dbReference type="ARBA" id="ARBA00060858"/>
    </source>
</evidence>
<evidence type="ECO:0000256" key="1">
    <source>
        <dbReference type="ARBA" id="ARBA00000448"/>
    </source>
</evidence>
<comment type="catalytic activity">
    <reaction evidence="10">
        <text>beta-D-glucosyl-(1&lt;-&gt;1)-N-octadecanoylsphing-4-enine + H2O = N-octadecanoylsphing-4-enine + D-glucose</text>
        <dbReference type="Rhea" id="RHEA:59284"/>
        <dbReference type="ChEBI" id="CHEBI:4167"/>
        <dbReference type="ChEBI" id="CHEBI:15377"/>
        <dbReference type="ChEBI" id="CHEBI:72961"/>
        <dbReference type="ChEBI" id="CHEBI:84719"/>
    </reaction>
    <physiologicalReaction direction="left-to-right" evidence="10">
        <dbReference type="Rhea" id="RHEA:59285"/>
    </physiologicalReaction>
</comment>
<organism evidence="18 19">
    <name type="scientific">Parnassius apollo</name>
    <name type="common">Apollo butterfly</name>
    <name type="synonym">Papilio apollo</name>
    <dbReference type="NCBI Taxonomy" id="110799"/>
    <lineage>
        <taxon>Eukaryota</taxon>
        <taxon>Metazoa</taxon>
        <taxon>Ecdysozoa</taxon>
        <taxon>Arthropoda</taxon>
        <taxon>Hexapoda</taxon>
        <taxon>Insecta</taxon>
        <taxon>Pterygota</taxon>
        <taxon>Neoptera</taxon>
        <taxon>Endopterygota</taxon>
        <taxon>Lepidoptera</taxon>
        <taxon>Glossata</taxon>
        <taxon>Ditrysia</taxon>
        <taxon>Papilionoidea</taxon>
        <taxon>Papilionidae</taxon>
        <taxon>Parnassiinae</taxon>
        <taxon>Parnassini</taxon>
        <taxon>Parnassius</taxon>
        <taxon>Parnassius</taxon>
    </lineage>
</organism>
<dbReference type="OrthoDB" id="65569at2759"/>
<feature type="signal peptide" evidence="17">
    <location>
        <begin position="1"/>
        <end position="17"/>
    </location>
</feature>
<evidence type="ECO:0000256" key="17">
    <source>
        <dbReference type="SAM" id="SignalP"/>
    </source>
</evidence>
<evidence type="ECO:0000256" key="10">
    <source>
        <dbReference type="ARBA" id="ARBA00051666"/>
    </source>
</evidence>
<evidence type="ECO:0000313" key="19">
    <source>
        <dbReference type="Proteomes" id="UP000691718"/>
    </source>
</evidence>
<evidence type="ECO:0000256" key="4">
    <source>
        <dbReference type="ARBA" id="ARBA00022801"/>
    </source>
</evidence>
<evidence type="ECO:0000256" key="8">
    <source>
        <dbReference type="ARBA" id="ARBA00050809"/>
    </source>
</evidence>
<dbReference type="PANTHER" id="PTHR10353:SF36">
    <property type="entry name" value="LP05116P"/>
    <property type="match status" value="1"/>
</dbReference>
<name>A0A8S3WLG0_PARAO</name>
<dbReference type="InterPro" id="IPR033132">
    <property type="entry name" value="GH_1_N_CS"/>
</dbReference>
<dbReference type="Pfam" id="PF00232">
    <property type="entry name" value="Glyco_hydro_1"/>
    <property type="match status" value="1"/>
</dbReference>
<evidence type="ECO:0000256" key="11">
    <source>
        <dbReference type="ARBA" id="ARBA00052085"/>
    </source>
</evidence>
<evidence type="ECO:0000256" key="7">
    <source>
        <dbReference type="ARBA" id="ARBA00048813"/>
    </source>
</evidence>
<evidence type="ECO:0000256" key="3">
    <source>
        <dbReference type="ARBA" id="ARBA00012744"/>
    </source>
</evidence>
<dbReference type="GO" id="GO:0004336">
    <property type="term" value="F:galactosylceramidase activity"/>
    <property type="evidence" value="ECO:0007669"/>
    <property type="project" value="UniProtKB-EC"/>
</dbReference>
<comment type="catalytic activity">
    <reaction evidence="11">
        <text>beta-D-glucosyl-(1&lt;-&gt;1)-sphing-4-enine + H2O = sphing-4-enine + D-glucose</text>
        <dbReference type="Rhea" id="RHEA:59288"/>
        <dbReference type="ChEBI" id="CHEBI:4167"/>
        <dbReference type="ChEBI" id="CHEBI:15377"/>
        <dbReference type="ChEBI" id="CHEBI:57756"/>
        <dbReference type="ChEBI" id="CHEBI:83992"/>
    </reaction>
    <physiologicalReaction direction="left-to-right" evidence="11">
        <dbReference type="Rhea" id="RHEA:59289"/>
    </physiologicalReaction>
</comment>
<comment type="catalytic activity">
    <reaction evidence="1">
        <text>Hydrolysis of terminal, non-reducing beta-D-glucosyl residues with release of beta-D-glucose.</text>
        <dbReference type="EC" id="3.2.1.21"/>
    </reaction>
</comment>
<dbReference type="EC" id="3.2.1.21" evidence="3"/>
<gene>
    <name evidence="18" type="ORF">PAPOLLO_LOCUS7751</name>
</gene>
<proteinExistence type="inferred from homology"/>
<comment type="catalytic activity">
    <reaction evidence="7">
        <text>beta-D-galactosyl-(1&lt;-&gt;1)-sphing-4-enine + H2O = sphing-4-enine + D-galactose</text>
        <dbReference type="Rhea" id="RHEA:43908"/>
        <dbReference type="ChEBI" id="CHEBI:4139"/>
        <dbReference type="ChEBI" id="CHEBI:15377"/>
        <dbReference type="ChEBI" id="CHEBI:57756"/>
        <dbReference type="ChEBI" id="CHEBI:57934"/>
    </reaction>
    <physiologicalReaction direction="left-to-right" evidence="7">
        <dbReference type="Rhea" id="RHEA:43909"/>
    </physiologicalReaction>
</comment>
<evidence type="ECO:0000256" key="9">
    <source>
        <dbReference type="ARBA" id="ARBA00051414"/>
    </source>
</evidence>
<dbReference type="GO" id="GO:0008422">
    <property type="term" value="F:beta-glucosidase activity"/>
    <property type="evidence" value="ECO:0007669"/>
    <property type="project" value="UniProtKB-EC"/>
</dbReference>
<evidence type="ECO:0000313" key="18">
    <source>
        <dbReference type="EMBL" id="CAG4967227.1"/>
    </source>
</evidence>
<evidence type="ECO:0000256" key="15">
    <source>
        <dbReference type="ARBA" id="ARBA00081896"/>
    </source>
</evidence>
<dbReference type="GO" id="GO:0016052">
    <property type="term" value="P:carbohydrate catabolic process"/>
    <property type="evidence" value="ECO:0007669"/>
    <property type="project" value="UniProtKB-ARBA"/>
</dbReference>
<dbReference type="PROSITE" id="PS00653">
    <property type="entry name" value="GLYCOSYL_HYDROL_F1_2"/>
    <property type="match status" value="1"/>
</dbReference>
<reference evidence="18" key="1">
    <citation type="submission" date="2021-04" db="EMBL/GenBank/DDBJ databases">
        <authorList>
            <person name="Tunstrom K."/>
        </authorList>
    </citation>
    <scope>NUCLEOTIDE SEQUENCE</scope>
</reference>
<dbReference type="Proteomes" id="UP000691718">
    <property type="component" value="Unassembled WGS sequence"/>
</dbReference>
<protein>
    <recommendedName>
        <fullName evidence="13">Cytosolic beta-glucosidase</fullName>
        <ecNumber evidence="3">3.2.1.21</ecNumber>
        <ecNumber evidence="2">3.2.1.46</ecNumber>
    </recommendedName>
    <alternativeName>
        <fullName evidence="14">Cytosolic galactosylceramidase</fullName>
    </alternativeName>
    <alternativeName>
        <fullName evidence="16">Cytosolic glucosylceramidase</fullName>
    </alternativeName>
    <alternativeName>
        <fullName evidence="15">Cytosolic glycosylceramidase</fullName>
    </alternativeName>
</protein>
<dbReference type="FunFam" id="3.20.20.80:FF:000011">
    <property type="entry name" value="Cytosolic beta-glucosidase"/>
    <property type="match status" value="1"/>
</dbReference>
<evidence type="ECO:0000256" key="16">
    <source>
        <dbReference type="ARBA" id="ARBA00083229"/>
    </source>
</evidence>
<evidence type="ECO:0000256" key="14">
    <source>
        <dbReference type="ARBA" id="ARBA00079026"/>
    </source>
</evidence>
<keyword evidence="17" id="KW-0732">Signal</keyword>
<evidence type="ECO:0000256" key="5">
    <source>
        <dbReference type="ARBA" id="ARBA00023295"/>
    </source>
</evidence>
<keyword evidence="5" id="KW-0326">Glycosidase</keyword>
<evidence type="ECO:0000256" key="6">
    <source>
        <dbReference type="ARBA" id="ARBA00033698"/>
    </source>
</evidence>
<evidence type="ECO:0000256" key="13">
    <source>
        <dbReference type="ARBA" id="ARBA00068094"/>
    </source>
</evidence>
<dbReference type="EMBL" id="CAJQZP010000541">
    <property type="protein sequence ID" value="CAG4967232.1"/>
    <property type="molecule type" value="Genomic_DNA"/>
</dbReference>
<dbReference type="InterPro" id="IPR001360">
    <property type="entry name" value="Glyco_hydro_1"/>
</dbReference>
<keyword evidence="4" id="KW-0378">Hydrolase</keyword>
<dbReference type="EMBL" id="CAJQZP010000541">
    <property type="protein sequence ID" value="CAG4967227.1"/>
    <property type="molecule type" value="Genomic_DNA"/>
</dbReference>
<dbReference type="EC" id="3.2.1.46" evidence="2"/>
<keyword evidence="19" id="KW-1185">Reference proteome</keyword>